<keyword evidence="2" id="KW-1185">Reference proteome</keyword>
<dbReference type="AlphaFoldDB" id="A0A232EH71"/>
<evidence type="ECO:0000313" key="1">
    <source>
        <dbReference type="EMBL" id="OXU17709.1"/>
    </source>
</evidence>
<accession>A0A232EH71</accession>
<dbReference type="Proteomes" id="UP000215335">
    <property type="component" value="Unassembled WGS sequence"/>
</dbReference>
<sequence length="81" mass="8957">MLTLQSMLCVTLKLARPNRSCPKASESTQWNTRNGLISVRRQVEECNAGAAVAQRQNICLASQRISAQSRGPLLFRCSLHS</sequence>
<proteinExistence type="predicted"/>
<reference evidence="1 2" key="1">
    <citation type="journal article" date="2017" name="Curr. Biol.">
        <title>The Evolution of Venom by Co-option of Single-Copy Genes.</title>
        <authorList>
            <person name="Martinson E.O."/>
            <person name="Mrinalini"/>
            <person name="Kelkar Y.D."/>
            <person name="Chang C.H."/>
            <person name="Werren J.H."/>
        </authorList>
    </citation>
    <scope>NUCLEOTIDE SEQUENCE [LARGE SCALE GENOMIC DNA]</scope>
    <source>
        <strain evidence="1 2">Alberta</strain>
        <tissue evidence="1">Whole body</tissue>
    </source>
</reference>
<evidence type="ECO:0000313" key="2">
    <source>
        <dbReference type="Proteomes" id="UP000215335"/>
    </source>
</evidence>
<gene>
    <name evidence="1" type="ORF">TSAR_006591</name>
</gene>
<dbReference type="EMBL" id="NNAY01004567">
    <property type="protein sequence ID" value="OXU17709.1"/>
    <property type="molecule type" value="Genomic_DNA"/>
</dbReference>
<name>A0A232EH71_9HYME</name>
<protein>
    <submittedName>
        <fullName evidence="1">Uncharacterized protein</fullName>
    </submittedName>
</protein>
<comment type="caution">
    <text evidence="1">The sequence shown here is derived from an EMBL/GenBank/DDBJ whole genome shotgun (WGS) entry which is preliminary data.</text>
</comment>
<organism evidence="1 2">
    <name type="scientific">Trichomalopsis sarcophagae</name>
    <dbReference type="NCBI Taxonomy" id="543379"/>
    <lineage>
        <taxon>Eukaryota</taxon>
        <taxon>Metazoa</taxon>
        <taxon>Ecdysozoa</taxon>
        <taxon>Arthropoda</taxon>
        <taxon>Hexapoda</taxon>
        <taxon>Insecta</taxon>
        <taxon>Pterygota</taxon>
        <taxon>Neoptera</taxon>
        <taxon>Endopterygota</taxon>
        <taxon>Hymenoptera</taxon>
        <taxon>Apocrita</taxon>
        <taxon>Proctotrupomorpha</taxon>
        <taxon>Chalcidoidea</taxon>
        <taxon>Pteromalidae</taxon>
        <taxon>Pteromalinae</taxon>
        <taxon>Trichomalopsis</taxon>
    </lineage>
</organism>